<keyword evidence="2" id="KW-1185">Reference proteome</keyword>
<reference evidence="1 2" key="1">
    <citation type="submission" date="2020-02" db="EMBL/GenBank/DDBJ databases">
        <title>Genome sequencing of Aeromonas rivipollensis.</title>
        <authorList>
            <person name="Fono-Tamo Ubani E.K."/>
            <person name="Lekota K.E."/>
        </authorList>
    </citation>
    <scope>NUCLEOTIDE SEQUENCE [LARGE SCALE GENOMIC DNA]</scope>
    <source>
        <strain evidence="1 2">G78</strain>
    </source>
</reference>
<protein>
    <submittedName>
        <fullName evidence="1">Uncharacterized protein</fullName>
    </submittedName>
</protein>
<accession>A0ABX0CX50</accession>
<evidence type="ECO:0000313" key="1">
    <source>
        <dbReference type="EMBL" id="NEX88352.1"/>
    </source>
</evidence>
<evidence type="ECO:0000313" key="2">
    <source>
        <dbReference type="Proteomes" id="UP000472827"/>
    </source>
</evidence>
<dbReference type="EMBL" id="JAAILA010000009">
    <property type="protein sequence ID" value="NEX88352.1"/>
    <property type="molecule type" value="Genomic_DNA"/>
</dbReference>
<gene>
    <name evidence="1" type="ORF">G4923_06450</name>
</gene>
<dbReference type="Proteomes" id="UP000472827">
    <property type="component" value="Unassembled WGS sequence"/>
</dbReference>
<organism evidence="1 2">
    <name type="scientific">Aeromonas rivipollensis</name>
    <dbReference type="NCBI Taxonomy" id="948519"/>
    <lineage>
        <taxon>Bacteria</taxon>
        <taxon>Pseudomonadati</taxon>
        <taxon>Pseudomonadota</taxon>
        <taxon>Gammaproteobacteria</taxon>
        <taxon>Aeromonadales</taxon>
        <taxon>Aeromonadaceae</taxon>
        <taxon>Aeromonas</taxon>
    </lineage>
</organism>
<name>A0ABX0CX50_9GAMM</name>
<dbReference type="RefSeq" id="WP_163136218.1">
    <property type="nucleotide sequence ID" value="NZ_JAAILA010000009.1"/>
</dbReference>
<sequence>MANETALLALLESQEAEASAKAEWIAEWTAANRPLLLAGQLETDLSTLLAEVNHDQGLQLNQAMFLLMTEGEPAPLMQLTKQLMDAALAALAKEAWGYHLAALHDAMSEEQWEQYQDRRNAA</sequence>
<proteinExistence type="predicted"/>
<comment type="caution">
    <text evidence="1">The sequence shown here is derived from an EMBL/GenBank/DDBJ whole genome shotgun (WGS) entry which is preliminary data.</text>
</comment>